<dbReference type="Pfam" id="PF03922">
    <property type="entry name" value="OmpW"/>
    <property type="match status" value="1"/>
</dbReference>
<feature type="chain" id="PRO_5045526964" evidence="2">
    <location>
        <begin position="25"/>
        <end position="220"/>
    </location>
</feature>
<dbReference type="InterPro" id="IPR005618">
    <property type="entry name" value="OMPW"/>
</dbReference>
<dbReference type="Gene3D" id="2.40.160.20">
    <property type="match status" value="1"/>
</dbReference>
<dbReference type="EMBL" id="JAUFPN010000102">
    <property type="protein sequence ID" value="MDN3564487.1"/>
    <property type="molecule type" value="Genomic_DNA"/>
</dbReference>
<dbReference type="InterPro" id="IPR011250">
    <property type="entry name" value="OMP/PagP_B-barrel"/>
</dbReference>
<gene>
    <name evidence="3" type="ORF">QWZ14_08940</name>
</gene>
<proteinExistence type="inferred from homology"/>
<protein>
    <submittedName>
        <fullName evidence="3">OmpW family outer membrane protein</fullName>
    </submittedName>
</protein>
<dbReference type="SUPFAM" id="SSF56925">
    <property type="entry name" value="OMPA-like"/>
    <property type="match status" value="1"/>
</dbReference>
<reference evidence="4" key="1">
    <citation type="journal article" date="2019" name="Int. J. Syst. Evol. Microbiol.">
        <title>The Global Catalogue of Microorganisms (GCM) 10K type strain sequencing project: providing services to taxonomists for standard genome sequencing and annotation.</title>
        <authorList>
            <consortium name="The Broad Institute Genomics Platform"/>
            <consortium name="The Broad Institute Genome Sequencing Center for Infectious Disease"/>
            <person name="Wu L."/>
            <person name="Ma J."/>
        </authorList>
    </citation>
    <scope>NUCLEOTIDE SEQUENCE [LARGE SCALE GENOMIC DNA]</scope>
    <source>
        <strain evidence="4">CECT 7131</strain>
    </source>
</reference>
<evidence type="ECO:0000256" key="1">
    <source>
        <dbReference type="ARBA" id="ARBA00009330"/>
    </source>
</evidence>
<name>A0ABT8A3Y5_9PROT</name>
<evidence type="ECO:0000313" key="3">
    <source>
        <dbReference type="EMBL" id="MDN3564487.1"/>
    </source>
</evidence>
<comment type="similarity">
    <text evidence="1">Belongs to the OmpW/AlkL family.</text>
</comment>
<dbReference type="PANTHER" id="PTHR36920:SF1">
    <property type="entry name" value="OUTER MEMBRANE PROTEIN W"/>
    <property type="match status" value="1"/>
</dbReference>
<dbReference type="PANTHER" id="PTHR36920">
    <property type="match status" value="1"/>
</dbReference>
<organism evidence="3 4">
    <name type="scientific">Paeniroseomonas aquatica</name>
    <dbReference type="NCBI Taxonomy" id="373043"/>
    <lineage>
        <taxon>Bacteria</taxon>
        <taxon>Pseudomonadati</taxon>
        <taxon>Pseudomonadota</taxon>
        <taxon>Alphaproteobacteria</taxon>
        <taxon>Acetobacterales</taxon>
        <taxon>Acetobacteraceae</taxon>
        <taxon>Paeniroseomonas</taxon>
    </lineage>
</organism>
<keyword evidence="4" id="KW-1185">Reference proteome</keyword>
<dbReference type="RefSeq" id="WP_290316286.1">
    <property type="nucleotide sequence ID" value="NZ_JAUFPN010000102.1"/>
</dbReference>
<accession>A0ABT8A3Y5</accession>
<evidence type="ECO:0000313" key="4">
    <source>
        <dbReference type="Proteomes" id="UP001529369"/>
    </source>
</evidence>
<feature type="signal peptide" evidence="2">
    <location>
        <begin position="1"/>
        <end position="24"/>
    </location>
</feature>
<evidence type="ECO:0000256" key="2">
    <source>
        <dbReference type="SAM" id="SignalP"/>
    </source>
</evidence>
<keyword evidence="2" id="KW-0732">Signal</keyword>
<dbReference type="Proteomes" id="UP001529369">
    <property type="component" value="Unassembled WGS sequence"/>
</dbReference>
<comment type="caution">
    <text evidence="3">The sequence shown here is derived from an EMBL/GenBank/DDBJ whole genome shotgun (WGS) entry which is preliminary data.</text>
</comment>
<sequence length="220" mass="23078">MRKTLSKLAGALALAAAIATPAAAQVGSDVVRGKQAGDLVLGLGAIGVLPSNGGRVDLIGGKPEASNSASPQLDLSYFVTPQIALNLIAATTRHDVSVKGSALGNLDLGHVWVLPPTLTLQFHPFPAARFSPYVGAGLNVSFFYGEGGRRTEPVNRLVVDTAVGFALNLGADYEIAPNWLVNADLKKLFLRPDASVNSGLVHARVDLDPWIIGASVRYRF</sequence>